<accession>A0A2A6BDA9</accession>
<dbReference type="EnsemblMetazoa" id="PPA15905.1">
    <property type="protein sequence ID" value="PPA15905.1"/>
    <property type="gene ID" value="WBGene00105459"/>
</dbReference>
<feature type="region of interest" description="Disordered" evidence="1">
    <location>
        <begin position="126"/>
        <end position="419"/>
    </location>
</feature>
<dbReference type="Proteomes" id="UP000005239">
    <property type="component" value="Unassembled WGS sequence"/>
</dbReference>
<keyword evidence="3" id="KW-1185">Reference proteome</keyword>
<feature type="compositionally biased region" description="Polar residues" evidence="1">
    <location>
        <begin position="22"/>
        <end position="32"/>
    </location>
</feature>
<feature type="compositionally biased region" description="Acidic residues" evidence="1">
    <location>
        <begin position="283"/>
        <end position="293"/>
    </location>
</feature>
<evidence type="ECO:0000313" key="3">
    <source>
        <dbReference type="Proteomes" id="UP000005239"/>
    </source>
</evidence>
<feature type="compositionally biased region" description="Acidic residues" evidence="1">
    <location>
        <begin position="224"/>
        <end position="245"/>
    </location>
</feature>
<evidence type="ECO:0000256" key="1">
    <source>
        <dbReference type="SAM" id="MobiDB-lite"/>
    </source>
</evidence>
<dbReference type="AlphaFoldDB" id="A0A2A6BDA9"/>
<feature type="compositionally biased region" description="Low complexity" evidence="1">
    <location>
        <begin position="392"/>
        <end position="411"/>
    </location>
</feature>
<feature type="region of interest" description="Disordered" evidence="1">
    <location>
        <begin position="454"/>
        <end position="495"/>
    </location>
</feature>
<feature type="region of interest" description="Disordered" evidence="1">
    <location>
        <begin position="1"/>
        <end position="111"/>
    </location>
</feature>
<name>A0A2A6BDA9_PRIPA</name>
<feature type="compositionally biased region" description="Acidic residues" evidence="1">
    <location>
        <begin position="153"/>
        <end position="176"/>
    </location>
</feature>
<sequence>MSGSPEPDLMLFSSERERPKTPTRTPGESSFQRRQRERREEEEKKKLEDEKNAMEERKKEIAELLRPPSEDYGIMSADSDGNQGEEAGEDSTEVEKMPPTDNDEVNEEKREMEARRLKILEALANRGTLVKPEPTEAVDEEEVLETGDQQEKNEEEEAEEAGDNPPMEMEDQIIEESEMKEKEEKEEVPESREDGDEKEETEDAETGEIPPEDPITESMPKDTVEEEVEDEKMEEMMEEEDEAENSPDGKEDPIIESANGDEDDSEKGDEEEKNGGASPEKVEDNDDSGEEIETPQPLSSNGSDDSAMEEEEPEEEGSENGEETKAESSEKYDGEEEAEEIPDKEKSEKAENDQVPSVRQRRLNKLLEIDMAFAPVPSDSSSSKRSLRNRGAKATPAAAPPAKRARVVTPPKAKKALVAKRGCTEMGYDDAEDGASDDNWRNDLKVITFPAAVAPPLPKKGRGSNVKACPVKKEHVQKLPKESPVGSRRSSRVKL</sequence>
<feature type="compositionally biased region" description="Basic and acidic residues" evidence="1">
    <location>
        <begin position="37"/>
        <end position="63"/>
    </location>
</feature>
<feature type="compositionally biased region" description="Acidic residues" evidence="1">
    <location>
        <begin position="259"/>
        <end position="272"/>
    </location>
</feature>
<feature type="compositionally biased region" description="Acidic residues" evidence="1">
    <location>
        <begin position="193"/>
        <end position="215"/>
    </location>
</feature>
<protein>
    <submittedName>
        <fullName evidence="2">Uncharacterized protein</fullName>
    </submittedName>
</protein>
<feature type="compositionally biased region" description="Acidic residues" evidence="1">
    <location>
        <begin position="136"/>
        <end position="145"/>
    </location>
</feature>
<feature type="compositionally biased region" description="Basic and acidic residues" evidence="1">
    <location>
        <begin position="341"/>
        <end position="352"/>
    </location>
</feature>
<reference evidence="2" key="2">
    <citation type="submission" date="2022-06" db="UniProtKB">
        <authorList>
            <consortium name="EnsemblMetazoa"/>
        </authorList>
    </citation>
    <scope>IDENTIFICATION</scope>
    <source>
        <strain evidence="2">PS312</strain>
    </source>
</reference>
<evidence type="ECO:0000313" key="2">
    <source>
        <dbReference type="EnsemblMetazoa" id="PPA15905.1"/>
    </source>
</evidence>
<proteinExistence type="predicted"/>
<feature type="compositionally biased region" description="Basic and acidic residues" evidence="1">
    <location>
        <begin position="471"/>
        <end position="481"/>
    </location>
</feature>
<accession>A0A8R1YCC2</accession>
<reference evidence="3" key="1">
    <citation type="journal article" date="2008" name="Nat. Genet.">
        <title>The Pristionchus pacificus genome provides a unique perspective on nematode lifestyle and parasitism.</title>
        <authorList>
            <person name="Dieterich C."/>
            <person name="Clifton S.W."/>
            <person name="Schuster L.N."/>
            <person name="Chinwalla A."/>
            <person name="Delehaunty K."/>
            <person name="Dinkelacker I."/>
            <person name="Fulton L."/>
            <person name="Fulton R."/>
            <person name="Godfrey J."/>
            <person name="Minx P."/>
            <person name="Mitreva M."/>
            <person name="Roeseler W."/>
            <person name="Tian H."/>
            <person name="Witte H."/>
            <person name="Yang S.P."/>
            <person name="Wilson R.K."/>
            <person name="Sommer R.J."/>
        </authorList>
    </citation>
    <scope>NUCLEOTIDE SEQUENCE [LARGE SCALE GENOMIC DNA]</scope>
    <source>
        <strain evidence="3">PS312</strain>
    </source>
</reference>
<feature type="compositionally biased region" description="Basic and acidic residues" evidence="1">
    <location>
        <begin position="177"/>
        <end position="192"/>
    </location>
</feature>
<organism evidence="2 3">
    <name type="scientific">Pristionchus pacificus</name>
    <name type="common">Parasitic nematode worm</name>
    <dbReference type="NCBI Taxonomy" id="54126"/>
    <lineage>
        <taxon>Eukaryota</taxon>
        <taxon>Metazoa</taxon>
        <taxon>Ecdysozoa</taxon>
        <taxon>Nematoda</taxon>
        <taxon>Chromadorea</taxon>
        <taxon>Rhabditida</taxon>
        <taxon>Rhabditina</taxon>
        <taxon>Diplogasteromorpha</taxon>
        <taxon>Diplogasteroidea</taxon>
        <taxon>Neodiplogasteridae</taxon>
        <taxon>Pristionchus</taxon>
    </lineage>
</organism>
<feature type="compositionally biased region" description="Basic and acidic residues" evidence="1">
    <location>
        <begin position="322"/>
        <end position="332"/>
    </location>
</feature>
<gene>
    <name evidence="2" type="primary">WBGene00105459</name>
</gene>
<feature type="compositionally biased region" description="Acidic residues" evidence="1">
    <location>
        <begin position="306"/>
        <end position="321"/>
    </location>
</feature>